<sequence length="633" mass="68753">MAERPEPGQVLFLNLFNGNFNAGIIGQSQEKRVALAGAGSPPGRRSSASAGRLHPQVLESAAKAFVPPENFELAGRVLAKRRIVFLAHGRGTGRRTLGLNLLRRHVGAGVVRHLDESLDLGCWNPAADEADGFLLDGTLGALVQRPAALASLAADLRDAGKVLVVLLPEDDELAVRVEEDTEFSPIRCVPPPGADVLLEHLAVAVPDECRRRRILDGFSWDFLEGLLPVGAAPGAALEALDALRTAARLARTPAERPAFVLAELTVAAQREIGERLAAPLDDAQRSCLIAAAVFAGKEQHVVMEQAARLHAQIRRIGRSASDGGTDTEVAFSTLLAPFGIRTDLVWRPGRPARSIVVFMRPLWTLAIMRHAWHRMGIGRALVRWLGGVGAENHLVERAGWALAQSVSPKPGVGGLRDVRACVTSGGPSGYVVAAAALRTLLEDPGADRETLGLLCTWAYAERVAYRITAATACGGRTETASLRPALTVLRYLVKGAEENPHGRVDRAVDDAMLDLFLRDDGIEVLRELVAWSETEDAEAQYAVRIVPRFLHVNPLWFESQMDDPEAARLITTLITRSIRARNCGRLRETVVRWRRSAQRDPSRAASVETLLVAVGEDPHPRVRRFLDAINRHD</sequence>
<proteinExistence type="predicted"/>
<evidence type="ECO:0000313" key="1">
    <source>
        <dbReference type="EMBL" id="MFC5753327.1"/>
    </source>
</evidence>
<name>A0ABW1AFN8_9ACTN</name>
<keyword evidence="2" id="KW-1185">Reference proteome</keyword>
<accession>A0ABW1AFN8</accession>
<protein>
    <submittedName>
        <fullName evidence="1">Uncharacterized protein</fullName>
    </submittedName>
</protein>
<evidence type="ECO:0000313" key="2">
    <source>
        <dbReference type="Proteomes" id="UP001596074"/>
    </source>
</evidence>
<reference evidence="2" key="1">
    <citation type="journal article" date="2019" name="Int. J. Syst. Evol. Microbiol.">
        <title>The Global Catalogue of Microorganisms (GCM) 10K type strain sequencing project: providing services to taxonomists for standard genome sequencing and annotation.</title>
        <authorList>
            <consortium name="The Broad Institute Genomics Platform"/>
            <consortium name="The Broad Institute Genome Sequencing Center for Infectious Disease"/>
            <person name="Wu L."/>
            <person name="Ma J."/>
        </authorList>
    </citation>
    <scope>NUCLEOTIDE SEQUENCE [LARGE SCALE GENOMIC DNA]</scope>
    <source>
        <strain evidence="2">KCTC 42087</strain>
    </source>
</reference>
<dbReference type="Proteomes" id="UP001596074">
    <property type="component" value="Unassembled WGS sequence"/>
</dbReference>
<comment type="caution">
    <text evidence="1">The sequence shown here is derived from an EMBL/GenBank/DDBJ whole genome shotgun (WGS) entry which is preliminary data.</text>
</comment>
<organism evidence="1 2">
    <name type="scientific">Actinomadura rugatobispora</name>
    <dbReference type="NCBI Taxonomy" id="1994"/>
    <lineage>
        <taxon>Bacteria</taxon>
        <taxon>Bacillati</taxon>
        <taxon>Actinomycetota</taxon>
        <taxon>Actinomycetes</taxon>
        <taxon>Streptosporangiales</taxon>
        <taxon>Thermomonosporaceae</taxon>
        <taxon>Actinomadura</taxon>
    </lineage>
</organism>
<dbReference type="EMBL" id="JBHSON010000109">
    <property type="protein sequence ID" value="MFC5753327.1"/>
    <property type="molecule type" value="Genomic_DNA"/>
</dbReference>
<gene>
    <name evidence="1" type="ORF">ACFPZN_47575</name>
</gene>
<dbReference type="RefSeq" id="WP_378290231.1">
    <property type="nucleotide sequence ID" value="NZ_JBHSON010000109.1"/>
</dbReference>